<keyword evidence="1" id="KW-1133">Transmembrane helix</keyword>
<evidence type="ECO:0000256" key="1">
    <source>
        <dbReference type="SAM" id="Phobius"/>
    </source>
</evidence>
<name>A0A9Q0JFR6_9ROSI</name>
<keyword evidence="3" id="KW-1185">Reference proteome</keyword>
<accession>A0A9Q0JFR6</accession>
<dbReference type="EMBL" id="JAKUCV010002909">
    <property type="protein sequence ID" value="KAJ4840991.1"/>
    <property type="molecule type" value="Genomic_DNA"/>
</dbReference>
<keyword evidence="1" id="KW-0472">Membrane</keyword>
<proteinExistence type="predicted"/>
<organism evidence="2 3">
    <name type="scientific">Turnera subulata</name>
    <dbReference type="NCBI Taxonomy" id="218843"/>
    <lineage>
        <taxon>Eukaryota</taxon>
        <taxon>Viridiplantae</taxon>
        <taxon>Streptophyta</taxon>
        <taxon>Embryophyta</taxon>
        <taxon>Tracheophyta</taxon>
        <taxon>Spermatophyta</taxon>
        <taxon>Magnoliopsida</taxon>
        <taxon>eudicotyledons</taxon>
        <taxon>Gunneridae</taxon>
        <taxon>Pentapetalae</taxon>
        <taxon>rosids</taxon>
        <taxon>fabids</taxon>
        <taxon>Malpighiales</taxon>
        <taxon>Passifloraceae</taxon>
        <taxon>Turnera</taxon>
    </lineage>
</organism>
<dbReference type="GO" id="GO:0043022">
    <property type="term" value="F:ribosome binding"/>
    <property type="evidence" value="ECO:0007669"/>
    <property type="project" value="TreeGrafter"/>
</dbReference>
<evidence type="ECO:0008006" key="4">
    <source>
        <dbReference type="Google" id="ProtNLM"/>
    </source>
</evidence>
<keyword evidence="1" id="KW-0812">Transmembrane</keyword>
<feature type="transmembrane region" description="Helical" evidence="1">
    <location>
        <begin position="162"/>
        <end position="182"/>
    </location>
</feature>
<evidence type="ECO:0000313" key="3">
    <source>
        <dbReference type="Proteomes" id="UP001141552"/>
    </source>
</evidence>
<reference evidence="2" key="1">
    <citation type="submission" date="2022-02" db="EMBL/GenBank/DDBJ databases">
        <authorList>
            <person name="Henning P.M."/>
            <person name="McCubbin A.G."/>
            <person name="Shore J.S."/>
        </authorList>
    </citation>
    <scope>NUCLEOTIDE SEQUENCE</scope>
    <source>
        <strain evidence="2">F60SS</strain>
        <tissue evidence="2">Leaves</tissue>
    </source>
</reference>
<gene>
    <name evidence="2" type="ORF">Tsubulata_044854</name>
</gene>
<dbReference type="InterPro" id="IPR036611">
    <property type="entry name" value="Trigger_fac_ribosome-bd_sf"/>
</dbReference>
<protein>
    <recommendedName>
        <fullName evidence="4">Trigger factor ribosome-binding bacterial domain-containing protein</fullName>
    </recommendedName>
</protein>
<dbReference type="GO" id="GO:0051083">
    <property type="term" value="P:'de novo' cotranslational protein folding"/>
    <property type="evidence" value="ECO:0007669"/>
    <property type="project" value="TreeGrafter"/>
</dbReference>
<dbReference type="PANTHER" id="PTHR30560">
    <property type="entry name" value="TRIGGER FACTOR CHAPERONE AND PEPTIDYL-PROLYL CIS/TRANS ISOMERASE"/>
    <property type="match status" value="1"/>
</dbReference>
<dbReference type="GO" id="GO:0015031">
    <property type="term" value="P:protein transport"/>
    <property type="evidence" value="ECO:0007669"/>
    <property type="project" value="InterPro"/>
</dbReference>
<dbReference type="GO" id="GO:0003755">
    <property type="term" value="F:peptidyl-prolyl cis-trans isomerase activity"/>
    <property type="evidence" value="ECO:0007669"/>
    <property type="project" value="TreeGrafter"/>
</dbReference>
<dbReference type="InterPro" id="IPR005215">
    <property type="entry name" value="Trig_fac"/>
</dbReference>
<dbReference type="Gene3D" id="3.30.70.1050">
    <property type="entry name" value="Trigger factor ribosome-binding domain"/>
    <property type="match status" value="1"/>
</dbReference>
<dbReference type="GO" id="GO:0044183">
    <property type="term" value="F:protein folding chaperone"/>
    <property type="evidence" value="ECO:0007669"/>
    <property type="project" value="TreeGrafter"/>
</dbReference>
<evidence type="ECO:0000313" key="2">
    <source>
        <dbReference type="EMBL" id="KAJ4840991.1"/>
    </source>
</evidence>
<dbReference type="Proteomes" id="UP001141552">
    <property type="component" value="Unassembled WGS sequence"/>
</dbReference>
<sequence>MMRTITPPQLQLLANSNIEVQSCIRNNTATIKFSHHIQINNRLLPLFSSQSRVRVPRHVTKPISAVSSGMEASISDAKKKAPIIKNAKFVVVSQDEDKVQVRVDVNGDETEKAFSKLLRDLASSAPPVPGFRRQKGGIACSLFTTLIEKIAGLPISGTSNQFVFLGLMQLTTLAILTLYYFCMFIRSHPGKTTKENLKVKENKFQTIQKVEELKELFAPGNEFGFNAVLELEKPEASS</sequence>
<comment type="caution">
    <text evidence="2">The sequence shown here is derived from an EMBL/GenBank/DDBJ whole genome shotgun (WGS) entry which is preliminary data.</text>
</comment>
<dbReference type="GO" id="GO:0043335">
    <property type="term" value="P:protein unfolding"/>
    <property type="evidence" value="ECO:0007669"/>
    <property type="project" value="TreeGrafter"/>
</dbReference>
<dbReference type="PANTHER" id="PTHR30560:SF4">
    <property type="entry name" value="OS01G0894700 PROTEIN"/>
    <property type="match status" value="1"/>
</dbReference>
<reference evidence="2" key="2">
    <citation type="journal article" date="2023" name="Plants (Basel)">
        <title>Annotation of the Turnera subulata (Passifloraceae) Draft Genome Reveals the S-Locus Evolved after the Divergence of Turneroideae from Passifloroideae in a Stepwise Manner.</title>
        <authorList>
            <person name="Henning P.M."/>
            <person name="Roalson E.H."/>
            <person name="Mir W."/>
            <person name="McCubbin A.G."/>
            <person name="Shore J.S."/>
        </authorList>
    </citation>
    <scope>NUCLEOTIDE SEQUENCE</scope>
    <source>
        <strain evidence="2">F60SS</strain>
    </source>
</reference>
<dbReference type="AlphaFoldDB" id="A0A9Q0JFR6"/>
<dbReference type="OrthoDB" id="1918792at2759"/>